<dbReference type="EMBL" id="JBELPZ010000003">
    <property type="protein sequence ID" value="MFL9843652.1"/>
    <property type="molecule type" value="Genomic_DNA"/>
</dbReference>
<accession>A0ABW8YWB2</accession>
<protein>
    <submittedName>
        <fullName evidence="2">Uncharacterized protein</fullName>
    </submittedName>
</protein>
<keyword evidence="3" id="KW-1185">Reference proteome</keyword>
<feature type="signal peptide" evidence="1">
    <location>
        <begin position="1"/>
        <end position="17"/>
    </location>
</feature>
<evidence type="ECO:0000313" key="2">
    <source>
        <dbReference type="EMBL" id="MFL9843652.1"/>
    </source>
</evidence>
<organism evidence="2 3">
    <name type="scientific">Flavobacterium rhizosphaerae</name>
    <dbReference type="NCBI Taxonomy" id="3163298"/>
    <lineage>
        <taxon>Bacteria</taxon>
        <taxon>Pseudomonadati</taxon>
        <taxon>Bacteroidota</taxon>
        <taxon>Flavobacteriia</taxon>
        <taxon>Flavobacteriales</taxon>
        <taxon>Flavobacteriaceae</taxon>
        <taxon>Flavobacterium</taxon>
    </lineage>
</organism>
<dbReference type="Proteomes" id="UP001629156">
    <property type="component" value="Unassembled WGS sequence"/>
</dbReference>
<sequence length="145" mass="16737">MKTLLILLLLSTYSLFAQNKDTNWVYVDSIKINAKKIFINPENIKSVRAEQLPVDTLYTSHKAGIIHIERKRHNKLICIKDLITNSESLKNEPIVNIVINGKLIEQPEKYFIEEEAIEKLKILTTSPSLKNSHLWHTPTLIFSTK</sequence>
<dbReference type="RefSeq" id="WP_408083909.1">
    <property type="nucleotide sequence ID" value="NZ_JBELPZ010000003.1"/>
</dbReference>
<gene>
    <name evidence="2" type="ORF">ABS766_04395</name>
</gene>
<feature type="chain" id="PRO_5046363514" evidence="1">
    <location>
        <begin position="18"/>
        <end position="145"/>
    </location>
</feature>
<name>A0ABW8YWB2_9FLAO</name>
<keyword evidence="1" id="KW-0732">Signal</keyword>
<comment type="caution">
    <text evidence="2">The sequence shown here is derived from an EMBL/GenBank/DDBJ whole genome shotgun (WGS) entry which is preliminary data.</text>
</comment>
<evidence type="ECO:0000256" key="1">
    <source>
        <dbReference type="SAM" id="SignalP"/>
    </source>
</evidence>
<proteinExistence type="predicted"/>
<reference evidence="2 3" key="1">
    <citation type="submission" date="2024-06" db="EMBL/GenBank/DDBJ databases">
        <authorList>
            <person name="Kaempfer P."/>
            <person name="Viver T."/>
        </authorList>
    </citation>
    <scope>NUCLEOTIDE SEQUENCE [LARGE SCALE GENOMIC DNA]</scope>
    <source>
        <strain evidence="2 3">ST-119</strain>
    </source>
</reference>
<evidence type="ECO:0000313" key="3">
    <source>
        <dbReference type="Proteomes" id="UP001629156"/>
    </source>
</evidence>